<feature type="transmembrane region" description="Helical" evidence="1">
    <location>
        <begin position="112"/>
        <end position="132"/>
    </location>
</feature>
<reference evidence="3" key="1">
    <citation type="journal article" date="2019" name="Int. J. Syst. Evol. Microbiol.">
        <title>The Global Catalogue of Microorganisms (GCM) 10K type strain sequencing project: providing services to taxonomists for standard genome sequencing and annotation.</title>
        <authorList>
            <consortium name="The Broad Institute Genomics Platform"/>
            <consortium name="The Broad Institute Genome Sequencing Center for Infectious Disease"/>
            <person name="Wu L."/>
            <person name="Ma J."/>
        </authorList>
    </citation>
    <scope>NUCLEOTIDE SEQUENCE [LARGE SCALE GENOMIC DNA]</scope>
    <source>
        <strain evidence="3">JCM 17130</strain>
    </source>
</reference>
<feature type="transmembrane region" description="Helical" evidence="1">
    <location>
        <begin position="21"/>
        <end position="45"/>
    </location>
</feature>
<accession>A0ABW4L8I9</accession>
<keyword evidence="1" id="KW-1133">Transmembrane helix</keyword>
<dbReference type="Proteomes" id="UP001597277">
    <property type="component" value="Unassembled WGS sequence"/>
</dbReference>
<gene>
    <name evidence="2" type="ORF">ACFSE6_15470</name>
</gene>
<dbReference type="RefSeq" id="WP_388009103.1">
    <property type="nucleotide sequence ID" value="NZ_JBHUEE010000008.1"/>
</dbReference>
<keyword evidence="1" id="KW-0812">Transmembrane</keyword>
<feature type="transmembrane region" description="Helical" evidence="1">
    <location>
        <begin position="57"/>
        <end position="79"/>
    </location>
</feature>
<dbReference type="EMBL" id="JBHUEE010000008">
    <property type="protein sequence ID" value="MFD1719242.1"/>
    <property type="molecule type" value="Genomic_DNA"/>
</dbReference>
<feature type="transmembrane region" description="Helical" evidence="1">
    <location>
        <begin position="224"/>
        <end position="247"/>
    </location>
</feature>
<name>A0ABW4L8I9_9MICO</name>
<comment type="caution">
    <text evidence="2">The sequence shown here is derived from an EMBL/GenBank/DDBJ whole genome shotgun (WGS) entry which is preliminary data.</text>
</comment>
<feature type="transmembrane region" description="Helical" evidence="1">
    <location>
        <begin position="253"/>
        <end position="274"/>
    </location>
</feature>
<feature type="transmembrane region" description="Helical" evidence="1">
    <location>
        <begin position="86"/>
        <end position="106"/>
    </location>
</feature>
<feature type="transmembrane region" description="Helical" evidence="1">
    <location>
        <begin position="308"/>
        <end position="326"/>
    </location>
</feature>
<keyword evidence="3" id="KW-1185">Reference proteome</keyword>
<evidence type="ECO:0000256" key="1">
    <source>
        <dbReference type="SAM" id="Phobius"/>
    </source>
</evidence>
<organism evidence="2 3">
    <name type="scientific">Georgenia deserti</name>
    <dbReference type="NCBI Taxonomy" id="2093781"/>
    <lineage>
        <taxon>Bacteria</taxon>
        <taxon>Bacillati</taxon>
        <taxon>Actinomycetota</taxon>
        <taxon>Actinomycetes</taxon>
        <taxon>Micrococcales</taxon>
        <taxon>Bogoriellaceae</taxon>
        <taxon>Georgenia</taxon>
    </lineage>
</organism>
<evidence type="ECO:0000313" key="3">
    <source>
        <dbReference type="Proteomes" id="UP001597277"/>
    </source>
</evidence>
<protein>
    <recommendedName>
        <fullName evidence="4">Integral membrane protein</fullName>
    </recommendedName>
</protein>
<sequence length="339" mass="35828">MSARNPRHRLLRWGLPRTPRATENILTFVVVTVLTVAVTRALLAATGFPQVGGDSLHVAHVLWGGLLMAVAVVLALSFAGPLVRPWVAFVGGVGFGLFIDEVGKFLTSDNDYFFAPAPMIMYATVVVLMVAVDALHGRRPHHGTEYVAAAADHAVAGVAGGLSAQRRATAEDLLARGAHARGRAEVEALLAAIPPDEDEVPDPVTAAVYRLRHLFQAVATERRATVVTSVLLVLVAAGTATTAAATFGAGPVWAEIVVAASVVLSLAACVRAWTILRSDRYAAVQWLRRGVLVNLLITQVGLFRIAPWPATACLLLALATLGVVAAEKHRLERDHAAPA</sequence>
<proteinExistence type="predicted"/>
<evidence type="ECO:0000313" key="2">
    <source>
        <dbReference type="EMBL" id="MFD1719242.1"/>
    </source>
</evidence>
<evidence type="ECO:0008006" key="4">
    <source>
        <dbReference type="Google" id="ProtNLM"/>
    </source>
</evidence>
<feature type="transmembrane region" description="Helical" evidence="1">
    <location>
        <begin position="286"/>
        <end position="302"/>
    </location>
</feature>
<keyword evidence="1" id="KW-0472">Membrane</keyword>